<feature type="signal peptide" evidence="1">
    <location>
        <begin position="1"/>
        <end position="21"/>
    </location>
</feature>
<keyword evidence="1" id="KW-0732">Signal</keyword>
<dbReference type="AlphaFoldDB" id="A0A8G0ZZK5"/>
<dbReference type="PROSITE" id="PS50222">
    <property type="entry name" value="EF_HAND_2"/>
    <property type="match status" value="1"/>
</dbReference>
<dbReference type="Gene3D" id="1.10.238.10">
    <property type="entry name" value="EF-hand"/>
    <property type="match status" value="1"/>
</dbReference>
<dbReference type="PROSITE" id="PS00018">
    <property type="entry name" value="EF_HAND_1"/>
    <property type="match status" value="3"/>
</dbReference>
<evidence type="ECO:0000313" key="4">
    <source>
        <dbReference type="Proteomes" id="UP000826300"/>
    </source>
</evidence>
<reference evidence="3" key="1">
    <citation type="submission" date="2021-02" db="EMBL/GenBank/DDBJ databases">
        <title>Rhodobacter shimadae sp. nov., an aerobic anoxygenic phototrophic bacterium isolated from a hot spring.</title>
        <authorList>
            <person name="Muramatsu S."/>
            <person name="Haruta S."/>
            <person name="Hirose S."/>
            <person name="Hanada S."/>
        </authorList>
    </citation>
    <scope>NUCLEOTIDE SEQUENCE</scope>
    <source>
        <strain evidence="3">N10</strain>
    </source>
</reference>
<dbReference type="SUPFAM" id="SSF47473">
    <property type="entry name" value="EF-hand"/>
    <property type="match status" value="1"/>
</dbReference>
<dbReference type="GO" id="GO:0005509">
    <property type="term" value="F:calcium ion binding"/>
    <property type="evidence" value="ECO:0007669"/>
    <property type="project" value="InterPro"/>
</dbReference>
<accession>A0A8G0ZZK5</accession>
<name>A0A8G0ZZK5_9RHOB</name>
<keyword evidence="4" id="KW-1185">Reference proteome</keyword>
<feature type="domain" description="EF-hand" evidence="2">
    <location>
        <begin position="46"/>
        <end position="81"/>
    </location>
</feature>
<sequence length="148" mass="15823">MMTRLALLALAFALGTGAATAQQGNPGANFITQWDADEDGIVSLEEVQTRRGDLFTTFDADEDGQLSAEEFVVIDESRTANQAAMQEQAGGGQGRGLMDQEPDRALIDTNADGLVSRDEFLAATALFMSMRDRNGDNQITAEDFGRGG</sequence>
<organism evidence="3 4">
    <name type="scientific">Neotabrizicola shimadae</name>
    <dbReference type="NCBI Taxonomy" id="2807096"/>
    <lineage>
        <taxon>Bacteria</taxon>
        <taxon>Pseudomonadati</taxon>
        <taxon>Pseudomonadota</taxon>
        <taxon>Alphaproteobacteria</taxon>
        <taxon>Rhodobacterales</taxon>
        <taxon>Paracoccaceae</taxon>
        <taxon>Neotabrizicola</taxon>
    </lineage>
</organism>
<dbReference type="InterPro" id="IPR002048">
    <property type="entry name" value="EF_hand_dom"/>
</dbReference>
<gene>
    <name evidence="3" type="ORF">JO391_14330</name>
</gene>
<dbReference type="InterPro" id="IPR018247">
    <property type="entry name" value="EF_Hand_1_Ca_BS"/>
</dbReference>
<proteinExistence type="predicted"/>
<evidence type="ECO:0000313" key="3">
    <source>
        <dbReference type="EMBL" id="QYZ71978.1"/>
    </source>
</evidence>
<dbReference type="EMBL" id="CP069370">
    <property type="protein sequence ID" value="QYZ71978.1"/>
    <property type="molecule type" value="Genomic_DNA"/>
</dbReference>
<dbReference type="Pfam" id="PF13202">
    <property type="entry name" value="EF-hand_5"/>
    <property type="match status" value="3"/>
</dbReference>
<dbReference type="InterPro" id="IPR011992">
    <property type="entry name" value="EF-hand-dom_pair"/>
</dbReference>
<protein>
    <submittedName>
        <fullName evidence="3">EF-hand domain-containing protein</fullName>
    </submittedName>
</protein>
<feature type="chain" id="PRO_5034430837" evidence="1">
    <location>
        <begin position="22"/>
        <end position="148"/>
    </location>
</feature>
<dbReference type="KEGG" id="nsm:JO391_14330"/>
<evidence type="ECO:0000259" key="2">
    <source>
        <dbReference type="PROSITE" id="PS50222"/>
    </source>
</evidence>
<evidence type="ECO:0000256" key="1">
    <source>
        <dbReference type="SAM" id="SignalP"/>
    </source>
</evidence>
<dbReference type="Proteomes" id="UP000826300">
    <property type="component" value="Chromosome"/>
</dbReference>